<dbReference type="Pfam" id="PF02687">
    <property type="entry name" value="FtsX"/>
    <property type="match status" value="1"/>
</dbReference>
<gene>
    <name evidence="10" type="ORF">QN215_01780</name>
</gene>
<evidence type="ECO:0000313" key="10">
    <source>
        <dbReference type="EMBL" id="XDS44887.1"/>
    </source>
</evidence>
<dbReference type="PANTHER" id="PTHR30572">
    <property type="entry name" value="MEMBRANE COMPONENT OF TRANSPORTER-RELATED"/>
    <property type="match status" value="1"/>
</dbReference>
<keyword evidence="2" id="KW-1003">Cell membrane</keyword>
<dbReference type="EMBL" id="CP129674">
    <property type="protein sequence ID" value="XDS44887.1"/>
    <property type="molecule type" value="Genomic_DNA"/>
</dbReference>
<feature type="transmembrane region" description="Helical" evidence="7">
    <location>
        <begin position="441"/>
        <end position="462"/>
    </location>
</feature>
<feature type="domain" description="MacB-like periplasmic core" evidence="9">
    <location>
        <begin position="20"/>
        <end position="284"/>
    </location>
</feature>
<keyword evidence="4 7" id="KW-1133">Transmembrane helix</keyword>
<dbReference type="AlphaFoldDB" id="A0AB39U7F5"/>
<evidence type="ECO:0000259" key="8">
    <source>
        <dbReference type="Pfam" id="PF02687"/>
    </source>
</evidence>
<sequence>MFLNRMVFRSLSRQLRRRILIAVSVGLSTCVCVAMLGIVFDVGDKLNAELSTYGSNIVVQPKSDAVISDLYSSGGTDSSDGSSSAAATAGSAQTDPTAFMKESDVQKIKTIFWAYNITDFAPQLNMRATVGNVCRDDAQQASCSAASESAASGSASSGSGRSVAIVGTWFAKTLNLDTGESTVVGIRNMRSWWKVTGRWASDKTVESSGVESSEAMIGSTLAQQLNVQVGGSVTLHKSGREQHVRIVGIFQSGDSDDNAIYMPSEAAENLNDTPNSIDRIEVKALTTPENDLARKAARNPAALSQEEWETWYCTAYPSSIAYQIEEVIPGAVAKQVRQVAALQGDVLKKTQAVMILMTVLSLISAAIAVANLMAASIGERSSEFALLKAIGASDGAVIRLTLLETAVVSLVGALVGTAAGFGAAQVIGRVVFGSSVSMRPMVFVLVFVLLAVTILLASLSAIRSILGLRPAEVLHGR</sequence>
<organism evidence="10">
    <name type="scientific">Bifidobacterium aquikefiricola</name>
    <dbReference type="NCBI Taxonomy" id="3059038"/>
    <lineage>
        <taxon>Bacteria</taxon>
        <taxon>Bacillati</taxon>
        <taxon>Actinomycetota</taxon>
        <taxon>Actinomycetes</taxon>
        <taxon>Bifidobacteriales</taxon>
        <taxon>Bifidobacteriaceae</taxon>
        <taxon>Bifidobacterium</taxon>
    </lineage>
</organism>
<dbReference type="GO" id="GO:0005886">
    <property type="term" value="C:plasma membrane"/>
    <property type="evidence" value="ECO:0007669"/>
    <property type="project" value="UniProtKB-SubCell"/>
</dbReference>
<dbReference type="InterPro" id="IPR025857">
    <property type="entry name" value="MacB_PCD"/>
</dbReference>
<feature type="domain" description="ABC3 transporter permease C-terminal" evidence="8">
    <location>
        <begin position="356"/>
        <end position="468"/>
    </location>
</feature>
<feature type="transmembrane region" description="Helical" evidence="7">
    <location>
        <begin position="352"/>
        <end position="375"/>
    </location>
</feature>
<dbReference type="RefSeq" id="WP_369344433.1">
    <property type="nucleotide sequence ID" value="NZ_CP129674.1"/>
</dbReference>
<dbReference type="InterPro" id="IPR050250">
    <property type="entry name" value="Macrolide_Exporter_MacB"/>
</dbReference>
<comment type="subcellular location">
    <subcellularLocation>
        <location evidence="1">Cell membrane</location>
        <topology evidence="1">Multi-pass membrane protein</topology>
    </subcellularLocation>
</comment>
<name>A0AB39U7F5_9BIFI</name>
<keyword evidence="5 7" id="KW-0472">Membrane</keyword>
<evidence type="ECO:0000256" key="5">
    <source>
        <dbReference type="ARBA" id="ARBA00023136"/>
    </source>
</evidence>
<dbReference type="InterPro" id="IPR003838">
    <property type="entry name" value="ABC3_permease_C"/>
</dbReference>
<dbReference type="PANTHER" id="PTHR30572:SF4">
    <property type="entry name" value="ABC TRANSPORTER PERMEASE YTRF"/>
    <property type="match status" value="1"/>
</dbReference>
<dbReference type="Pfam" id="PF12704">
    <property type="entry name" value="MacB_PCD"/>
    <property type="match status" value="1"/>
</dbReference>
<evidence type="ECO:0000256" key="6">
    <source>
        <dbReference type="ARBA" id="ARBA00038076"/>
    </source>
</evidence>
<protein>
    <submittedName>
        <fullName evidence="10">ABC transporter permease</fullName>
    </submittedName>
</protein>
<evidence type="ECO:0000256" key="4">
    <source>
        <dbReference type="ARBA" id="ARBA00022989"/>
    </source>
</evidence>
<evidence type="ECO:0000256" key="7">
    <source>
        <dbReference type="SAM" id="Phobius"/>
    </source>
</evidence>
<dbReference type="KEGG" id="baqk:QN215_01780"/>
<evidence type="ECO:0000256" key="3">
    <source>
        <dbReference type="ARBA" id="ARBA00022692"/>
    </source>
</evidence>
<evidence type="ECO:0000256" key="2">
    <source>
        <dbReference type="ARBA" id="ARBA00022475"/>
    </source>
</evidence>
<reference evidence="10" key="1">
    <citation type="submission" date="2023-07" db="EMBL/GenBank/DDBJ databases">
        <title>Bifidobacterium aquikefiriaerophilum sp. nov. and Bifidobacterium eccum sp. nov., isolated from water kefir.</title>
        <authorList>
            <person name="Breselge S."/>
            <person name="Bellassi P."/>
            <person name="Barcenilla C."/>
            <person name="Alvarez-Ordonez A."/>
            <person name="Morelli L."/>
            <person name="Cotter P.D."/>
        </authorList>
    </citation>
    <scope>NUCLEOTIDE SEQUENCE</scope>
    <source>
        <strain evidence="10">WK041_4_12</strain>
    </source>
</reference>
<feature type="transmembrane region" description="Helical" evidence="7">
    <location>
        <begin position="20"/>
        <end position="40"/>
    </location>
</feature>
<evidence type="ECO:0000259" key="9">
    <source>
        <dbReference type="Pfam" id="PF12704"/>
    </source>
</evidence>
<proteinExistence type="inferred from homology"/>
<dbReference type="GO" id="GO:0022857">
    <property type="term" value="F:transmembrane transporter activity"/>
    <property type="evidence" value="ECO:0007669"/>
    <property type="project" value="TreeGrafter"/>
</dbReference>
<accession>A0AB39U7F5</accession>
<evidence type="ECO:0000256" key="1">
    <source>
        <dbReference type="ARBA" id="ARBA00004651"/>
    </source>
</evidence>
<feature type="transmembrane region" description="Helical" evidence="7">
    <location>
        <begin position="396"/>
        <end position="421"/>
    </location>
</feature>
<comment type="similarity">
    <text evidence="6">Belongs to the ABC-4 integral membrane protein family.</text>
</comment>
<keyword evidence="3 7" id="KW-0812">Transmembrane</keyword>